<name>A0ABR5AI13_9BACL</name>
<reference evidence="1 2" key="1">
    <citation type="submission" date="2014-12" db="EMBL/GenBank/DDBJ databases">
        <title>Draft genome sequence of Paenibacillus kamchatkensis strain B-2647.</title>
        <authorList>
            <person name="Karlyshev A.V."/>
            <person name="Kudryashova E.B."/>
        </authorList>
    </citation>
    <scope>NUCLEOTIDE SEQUENCE [LARGE SCALE GENOMIC DNA]</scope>
    <source>
        <strain evidence="1 2">VKM B-2647</strain>
    </source>
</reference>
<keyword evidence="2" id="KW-1185">Reference proteome</keyword>
<proteinExistence type="predicted"/>
<organism evidence="1 2">
    <name type="scientific">Gordoniibacillus kamchatkensis</name>
    <dbReference type="NCBI Taxonomy" id="1590651"/>
    <lineage>
        <taxon>Bacteria</taxon>
        <taxon>Bacillati</taxon>
        <taxon>Bacillota</taxon>
        <taxon>Bacilli</taxon>
        <taxon>Bacillales</taxon>
        <taxon>Paenibacillaceae</taxon>
        <taxon>Gordoniibacillus</taxon>
    </lineage>
</organism>
<dbReference type="Proteomes" id="UP000031967">
    <property type="component" value="Unassembled WGS sequence"/>
</dbReference>
<evidence type="ECO:0000313" key="2">
    <source>
        <dbReference type="Proteomes" id="UP000031967"/>
    </source>
</evidence>
<accession>A0ABR5AI13</accession>
<evidence type="ECO:0000313" key="1">
    <source>
        <dbReference type="EMBL" id="KIL40002.1"/>
    </source>
</evidence>
<comment type="caution">
    <text evidence="1">The sequence shown here is derived from an EMBL/GenBank/DDBJ whole genome shotgun (WGS) entry which is preliminary data.</text>
</comment>
<sequence length="94" mass="10706">MSIIRHHNYRSENGEIYCCLRNRVVKLDDEQLQRFCQGCGMFAGTMPHVLVSCDWDDIGGVSNPHVALDPWQEFKRNQIKQVPAEGSAALQRCS</sequence>
<gene>
    <name evidence="1" type="ORF">SD70_16645</name>
</gene>
<protein>
    <submittedName>
        <fullName evidence="1">Uncharacterized protein</fullName>
    </submittedName>
</protein>
<dbReference type="EMBL" id="JXAK01000028">
    <property type="protein sequence ID" value="KIL40002.1"/>
    <property type="molecule type" value="Genomic_DNA"/>
</dbReference>